<dbReference type="PANTHER" id="PTHR24410">
    <property type="entry name" value="HL07962P-RELATED"/>
    <property type="match status" value="1"/>
</dbReference>
<protein>
    <recommendedName>
        <fullName evidence="2">BTB domain-containing protein</fullName>
    </recommendedName>
</protein>
<dbReference type="EMBL" id="UYJE01000132">
    <property type="protein sequence ID" value="VDH90398.1"/>
    <property type="molecule type" value="Genomic_DNA"/>
</dbReference>
<dbReference type="AlphaFoldDB" id="A0A8B6BHZ7"/>
<dbReference type="PROSITE" id="PS50097">
    <property type="entry name" value="BTB"/>
    <property type="match status" value="1"/>
</dbReference>
<dbReference type="InterPro" id="IPR000210">
    <property type="entry name" value="BTB/POZ_dom"/>
</dbReference>
<dbReference type="InterPro" id="IPR011333">
    <property type="entry name" value="SKP1/BTB/POZ_sf"/>
</dbReference>
<name>A0A8B6BHZ7_MYTGA</name>
<organism evidence="3 4">
    <name type="scientific">Mytilus galloprovincialis</name>
    <name type="common">Mediterranean mussel</name>
    <dbReference type="NCBI Taxonomy" id="29158"/>
    <lineage>
        <taxon>Eukaryota</taxon>
        <taxon>Metazoa</taxon>
        <taxon>Spiralia</taxon>
        <taxon>Lophotrochozoa</taxon>
        <taxon>Mollusca</taxon>
        <taxon>Bivalvia</taxon>
        <taxon>Autobranchia</taxon>
        <taxon>Pteriomorphia</taxon>
        <taxon>Mytilida</taxon>
        <taxon>Mytiloidea</taxon>
        <taxon>Mytilidae</taxon>
        <taxon>Mytilinae</taxon>
        <taxon>Mytilus</taxon>
    </lineage>
</organism>
<evidence type="ECO:0000256" key="1">
    <source>
        <dbReference type="SAM" id="MobiDB-lite"/>
    </source>
</evidence>
<dbReference type="Gene3D" id="3.30.710.10">
    <property type="entry name" value="Potassium Channel Kv1.1, Chain A"/>
    <property type="match status" value="1"/>
</dbReference>
<feature type="domain" description="BTB" evidence="2">
    <location>
        <begin position="114"/>
        <end position="201"/>
    </location>
</feature>
<dbReference type="OrthoDB" id="6137595at2759"/>
<keyword evidence="4" id="KW-1185">Reference proteome</keyword>
<comment type="caution">
    <text evidence="3">The sequence shown here is derived from an EMBL/GenBank/DDBJ whole genome shotgun (WGS) entry which is preliminary data.</text>
</comment>
<reference evidence="3" key="1">
    <citation type="submission" date="2018-11" db="EMBL/GenBank/DDBJ databases">
        <authorList>
            <person name="Alioto T."/>
            <person name="Alioto T."/>
        </authorList>
    </citation>
    <scope>NUCLEOTIDE SEQUENCE</scope>
</reference>
<dbReference type="PANTHER" id="PTHR24410:SF46">
    <property type="entry name" value="SERINE-ENRICHED PROTEIN"/>
    <property type="match status" value="1"/>
</dbReference>
<gene>
    <name evidence="3" type="ORF">MGAL_10B002435</name>
</gene>
<evidence type="ECO:0000313" key="4">
    <source>
        <dbReference type="Proteomes" id="UP000596742"/>
    </source>
</evidence>
<accession>A0A8B6BHZ7</accession>
<evidence type="ECO:0000313" key="3">
    <source>
        <dbReference type="EMBL" id="VDH90398.1"/>
    </source>
</evidence>
<dbReference type="Pfam" id="PF00651">
    <property type="entry name" value="BTB"/>
    <property type="match status" value="1"/>
</dbReference>
<sequence>MALFNSITKCQTMAEEKANLLSQDSETEDFSSGYDSPEYFSDQDTKRSCSNRLQIVPLSDKSDFSSAESIPFNDYSSEDDDIHNDNDIADSMKVTNVHTLIDNIRYILSMPDLCDVMFIVGPQRVPVYGLKAILSTRSRLFFVMFLKYSKEALKQKKKTKITKHIQPDQSNKLTITIDNYDVDVFRTFLLFVHCGTVEIEPSKVTGLLCLATEFDISDLRNSCWEFIDRCLSVQSFSTILMKETIFYGDHKAAQKLRIKILKLQQRHR</sequence>
<dbReference type="InterPro" id="IPR051481">
    <property type="entry name" value="BTB-POZ/Galectin-3-binding"/>
</dbReference>
<dbReference type="Proteomes" id="UP000596742">
    <property type="component" value="Unassembled WGS sequence"/>
</dbReference>
<dbReference type="SMART" id="SM00225">
    <property type="entry name" value="BTB"/>
    <property type="match status" value="1"/>
</dbReference>
<proteinExistence type="predicted"/>
<evidence type="ECO:0000259" key="2">
    <source>
        <dbReference type="PROSITE" id="PS50097"/>
    </source>
</evidence>
<dbReference type="SUPFAM" id="SSF54695">
    <property type="entry name" value="POZ domain"/>
    <property type="match status" value="1"/>
</dbReference>
<feature type="region of interest" description="Disordered" evidence="1">
    <location>
        <begin position="18"/>
        <end position="46"/>
    </location>
</feature>